<dbReference type="Pfam" id="PF00168">
    <property type="entry name" value="C2"/>
    <property type="match status" value="1"/>
</dbReference>
<organism evidence="3 4">
    <name type="scientific">Polarella glacialis</name>
    <name type="common">Dinoflagellate</name>
    <dbReference type="NCBI Taxonomy" id="89957"/>
    <lineage>
        <taxon>Eukaryota</taxon>
        <taxon>Sar</taxon>
        <taxon>Alveolata</taxon>
        <taxon>Dinophyceae</taxon>
        <taxon>Suessiales</taxon>
        <taxon>Suessiaceae</taxon>
        <taxon>Polarella</taxon>
    </lineage>
</organism>
<dbReference type="InterPro" id="IPR035892">
    <property type="entry name" value="C2_domain_sf"/>
</dbReference>
<feature type="signal peptide" evidence="1">
    <location>
        <begin position="1"/>
        <end position="20"/>
    </location>
</feature>
<dbReference type="PROSITE" id="PS50004">
    <property type="entry name" value="C2"/>
    <property type="match status" value="1"/>
</dbReference>
<gene>
    <name evidence="3" type="ORF">PGLA2088_LOCUS24770</name>
</gene>
<keyword evidence="1" id="KW-0732">Signal</keyword>
<evidence type="ECO:0000259" key="2">
    <source>
        <dbReference type="PROSITE" id="PS50004"/>
    </source>
</evidence>
<dbReference type="CDD" id="cd00030">
    <property type="entry name" value="C2"/>
    <property type="match status" value="1"/>
</dbReference>
<evidence type="ECO:0000313" key="3">
    <source>
        <dbReference type="EMBL" id="CAE8686015.1"/>
    </source>
</evidence>
<evidence type="ECO:0000313" key="4">
    <source>
        <dbReference type="Proteomes" id="UP000626109"/>
    </source>
</evidence>
<dbReference type="Gene3D" id="2.60.40.150">
    <property type="entry name" value="C2 domain"/>
    <property type="match status" value="1"/>
</dbReference>
<name>A0A813JQA9_POLGL</name>
<evidence type="ECO:0000256" key="1">
    <source>
        <dbReference type="SAM" id="SignalP"/>
    </source>
</evidence>
<dbReference type="SUPFAM" id="SSF49562">
    <property type="entry name" value="C2 domain (Calcium/lipid-binding domain, CaLB)"/>
    <property type="match status" value="1"/>
</dbReference>
<feature type="non-terminal residue" evidence="3">
    <location>
        <position position="232"/>
    </location>
</feature>
<protein>
    <recommendedName>
        <fullName evidence="2">C2 domain-containing protein</fullName>
    </recommendedName>
</protein>
<feature type="non-terminal residue" evidence="3">
    <location>
        <position position="1"/>
    </location>
</feature>
<feature type="domain" description="C2" evidence="2">
    <location>
        <begin position="139"/>
        <end position="232"/>
    </location>
</feature>
<sequence>LVILALPVGVIGGTFSQVWSEFDEEKRKSQIDKKRQMQFITSAIQKLDPSTMTRLMLIELWHEHPELDPDIARPEASRFLGEVAIKLDLPRDQSITRQMTLRVEGNSELVERNVTGKITIRYTWTPQRNNDKERRQPHCPGEKEQSKTFNLEGQLEVTLIEASGLLNLDWSKRNGASHPYCMVLCYPVSPGDDILKPVVWRAPTKYKTPNPKWNASHTFNFCWKNVSLSYLE</sequence>
<accession>A0A813JQA9</accession>
<feature type="chain" id="PRO_5032743412" description="C2 domain-containing protein" evidence="1">
    <location>
        <begin position="21"/>
        <end position="232"/>
    </location>
</feature>
<dbReference type="InterPro" id="IPR000008">
    <property type="entry name" value="C2_dom"/>
</dbReference>
<dbReference type="EMBL" id="CAJNNW010026521">
    <property type="protein sequence ID" value="CAE8686015.1"/>
    <property type="molecule type" value="Genomic_DNA"/>
</dbReference>
<proteinExistence type="predicted"/>
<dbReference type="AlphaFoldDB" id="A0A813JQA9"/>
<reference evidence="3" key="1">
    <citation type="submission" date="2021-02" db="EMBL/GenBank/DDBJ databases">
        <authorList>
            <person name="Dougan E. K."/>
            <person name="Rhodes N."/>
            <person name="Thang M."/>
            <person name="Chan C."/>
        </authorList>
    </citation>
    <scope>NUCLEOTIDE SEQUENCE</scope>
</reference>
<comment type="caution">
    <text evidence="3">The sequence shown here is derived from an EMBL/GenBank/DDBJ whole genome shotgun (WGS) entry which is preliminary data.</text>
</comment>
<dbReference type="Proteomes" id="UP000626109">
    <property type="component" value="Unassembled WGS sequence"/>
</dbReference>